<dbReference type="Proteomes" id="UP000006062">
    <property type="component" value="Chromosome"/>
</dbReference>
<dbReference type="InterPro" id="IPR001789">
    <property type="entry name" value="Sig_transdc_resp-reg_receiver"/>
</dbReference>
<dbReference type="SMART" id="SM00267">
    <property type="entry name" value="GGDEF"/>
    <property type="match status" value="1"/>
</dbReference>
<dbReference type="AlphaFoldDB" id="I3YEA5"/>
<dbReference type="SUPFAM" id="SSF52172">
    <property type="entry name" value="CheY-like"/>
    <property type="match status" value="2"/>
</dbReference>
<dbReference type="eggNOG" id="COG3706">
    <property type="taxonomic scope" value="Bacteria"/>
</dbReference>
<feature type="domain" description="EAL" evidence="3">
    <location>
        <begin position="498"/>
        <end position="752"/>
    </location>
</feature>
<gene>
    <name evidence="5" type="ordered locus">Thivi_3454</name>
</gene>
<dbReference type="Gene3D" id="3.20.20.450">
    <property type="entry name" value="EAL domain"/>
    <property type="match status" value="1"/>
</dbReference>
<feature type="modified residue" description="4-aspartylphosphate" evidence="1">
    <location>
        <position position="243"/>
    </location>
</feature>
<dbReference type="SUPFAM" id="SSF55073">
    <property type="entry name" value="Nucleotide cyclase"/>
    <property type="match status" value="1"/>
</dbReference>
<feature type="domain" description="Response regulatory" evidence="2">
    <location>
        <begin position="194"/>
        <end position="310"/>
    </location>
</feature>
<dbReference type="InterPro" id="IPR011006">
    <property type="entry name" value="CheY-like_superfamily"/>
</dbReference>
<dbReference type="Pfam" id="PF00990">
    <property type="entry name" value="GGDEF"/>
    <property type="match status" value="1"/>
</dbReference>
<dbReference type="Gene3D" id="3.30.70.270">
    <property type="match status" value="1"/>
</dbReference>
<dbReference type="Gene3D" id="3.40.50.2300">
    <property type="match status" value="1"/>
</dbReference>
<protein>
    <submittedName>
        <fullName evidence="5">Response regulator containing a CheY-like receiver domain and a GGDEF domain</fullName>
    </submittedName>
</protein>
<dbReference type="GO" id="GO:0071111">
    <property type="term" value="F:cyclic-guanylate-specific phosphodiesterase activity"/>
    <property type="evidence" value="ECO:0007669"/>
    <property type="project" value="InterPro"/>
</dbReference>
<evidence type="ECO:0000256" key="1">
    <source>
        <dbReference type="PROSITE-ProRule" id="PRU00169"/>
    </source>
</evidence>
<dbReference type="STRING" id="765911.Thivi_3454"/>
<dbReference type="Pfam" id="PF00563">
    <property type="entry name" value="EAL"/>
    <property type="match status" value="1"/>
</dbReference>
<dbReference type="EMBL" id="CP003154">
    <property type="protein sequence ID" value="AFL75323.1"/>
    <property type="molecule type" value="Genomic_DNA"/>
</dbReference>
<dbReference type="eggNOG" id="COG2200">
    <property type="taxonomic scope" value="Bacteria"/>
</dbReference>
<evidence type="ECO:0000259" key="4">
    <source>
        <dbReference type="PROSITE" id="PS50887"/>
    </source>
</evidence>
<dbReference type="SUPFAM" id="SSF141868">
    <property type="entry name" value="EAL domain-like"/>
    <property type="match status" value="1"/>
</dbReference>
<dbReference type="InterPro" id="IPR050706">
    <property type="entry name" value="Cyclic-di-GMP_PDE-like"/>
</dbReference>
<evidence type="ECO:0000313" key="5">
    <source>
        <dbReference type="EMBL" id="AFL75323.1"/>
    </source>
</evidence>
<evidence type="ECO:0000259" key="3">
    <source>
        <dbReference type="PROSITE" id="PS50883"/>
    </source>
</evidence>
<dbReference type="PANTHER" id="PTHR33121:SF79">
    <property type="entry name" value="CYCLIC DI-GMP PHOSPHODIESTERASE PDED-RELATED"/>
    <property type="match status" value="1"/>
</dbReference>
<dbReference type="PANTHER" id="PTHR33121">
    <property type="entry name" value="CYCLIC DI-GMP PHOSPHODIESTERASE PDEF"/>
    <property type="match status" value="1"/>
</dbReference>
<feature type="domain" description="Response regulatory" evidence="2">
    <location>
        <begin position="64"/>
        <end position="185"/>
    </location>
</feature>
<dbReference type="InterPro" id="IPR000160">
    <property type="entry name" value="GGDEF_dom"/>
</dbReference>
<dbReference type="InterPro" id="IPR001633">
    <property type="entry name" value="EAL_dom"/>
</dbReference>
<dbReference type="SMART" id="SM00448">
    <property type="entry name" value="REC"/>
    <property type="match status" value="1"/>
</dbReference>
<evidence type="ECO:0000259" key="2">
    <source>
        <dbReference type="PROSITE" id="PS50110"/>
    </source>
</evidence>
<dbReference type="PROSITE" id="PS50110">
    <property type="entry name" value="RESPONSE_REGULATORY"/>
    <property type="match status" value="2"/>
</dbReference>
<keyword evidence="6" id="KW-1185">Reference proteome</keyword>
<organism evidence="5 6">
    <name type="scientific">Thiocystis violascens (strain ATCC 17096 / DSM 198 / 6111)</name>
    <name type="common">Chromatium violascens</name>
    <dbReference type="NCBI Taxonomy" id="765911"/>
    <lineage>
        <taxon>Bacteria</taxon>
        <taxon>Pseudomonadati</taxon>
        <taxon>Pseudomonadota</taxon>
        <taxon>Gammaproteobacteria</taxon>
        <taxon>Chromatiales</taxon>
        <taxon>Chromatiaceae</taxon>
        <taxon>Thiocystis</taxon>
    </lineage>
</organism>
<feature type="domain" description="GGDEF" evidence="4">
    <location>
        <begin position="354"/>
        <end position="487"/>
    </location>
</feature>
<dbReference type="InterPro" id="IPR029787">
    <property type="entry name" value="Nucleotide_cyclase"/>
</dbReference>
<keyword evidence="1" id="KW-0597">Phosphoprotein</keyword>
<evidence type="ECO:0000313" key="6">
    <source>
        <dbReference type="Proteomes" id="UP000006062"/>
    </source>
</evidence>
<dbReference type="SMART" id="SM00052">
    <property type="entry name" value="EAL"/>
    <property type="match status" value="1"/>
</dbReference>
<dbReference type="CDD" id="cd01948">
    <property type="entry name" value="EAL"/>
    <property type="match status" value="1"/>
</dbReference>
<dbReference type="PROSITE" id="PS50883">
    <property type="entry name" value="EAL"/>
    <property type="match status" value="1"/>
</dbReference>
<dbReference type="eggNOG" id="COG0745">
    <property type="taxonomic scope" value="Bacteria"/>
</dbReference>
<name>I3YEA5_THIV6</name>
<dbReference type="HOGENOM" id="CLU_369577_0_0_6"/>
<accession>I3YEA5</accession>
<dbReference type="CDD" id="cd00156">
    <property type="entry name" value="REC"/>
    <property type="match status" value="1"/>
</dbReference>
<reference evidence="5 6" key="1">
    <citation type="submission" date="2012-06" db="EMBL/GenBank/DDBJ databases">
        <title>Complete sequence of Thiocystis violascens DSM 198.</title>
        <authorList>
            <consortium name="US DOE Joint Genome Institute"/>
            <person name="Lucas S."/>
            <person name="Han J."/>
            <person name="Lapidus A."/>
            <person name="Cheng J.-F."/>
            <person name="Goodwin L."/>
            <person name="Pitluck S."/>
            <person name="Peters L."/>
            <person name="Ovchinnikova G."/>
            <person name="Teshima H."/>
            <person name="Detter J.C."/>
            <person name="Han C."/>
            <person name="Tapia R."/>
            <person name="Land M."/>
            <person name="Hauser L."/>
            <person name="Kyrpides N."/>
            <person name="Ivanova N."/>
            <person name="Pagani I."/>
            <person name="Vogl K."/>
            <person name="Liu Z."/>
            <person name="Frigaard N.-U."/>
            <person name="Bryant D."/>
            <person name="Woyke T."/>
        </authorList>
    </citation>
    <scope>NUCLEOTIDE SEQUENCE [LARGE SCALE GENOMIC DNA]</scope>
    <source>
        <strain evidence="6">ATCC 17096 / DSM 198 / 6111</strain>
    </source>
</reference>
<sequence>MKLAKGDGDFNRNSRPSGLRHARQRFIMLTGSSVNRKIAGDHLFPDDRFFTTMTPLTLAETGRRVYYLGADQGLLTDLAPLLEPRDLHLTAFASLADLSQAFGRAPPAALLLDMTHIAGASGLERFLDGLFLAVRQRPGVICIASRKAGDETLAHRLAAMRAGANSYVVAPVPPRRLASRIIRMCGVVETSRYRILVAEDDPAQAKYIAVLLANAGMETLVVEDPMKLLGRMQAFRPNLILMDLYMPGATGAEMAAIIRDHDELFGIPILFLSAETDLDKQLEALKAGGDGFIAKPVRRKQLIGAVEHRIRMSRWLQDRHTLDNRRESANGFLPRDVFMRHLDRISRSGAIESEGRGLLVIEIDDYPRILAALGLGRVEKMLRQMEIQISHHMTARESATRLDDCRYGLIAQRENRMQLQDLARKLCALLAQVKPEKPAQEIGITVSLGIGLFLPSAGDAIAMISRGEKAAVSARRAGGNRFRVWTPSVVSDGVPESDAMIQRLIVAALAQNGLILLFQPLMPRVPGEGELYEAQIRLRTLDGEQIQPADFLSVATRGKLMPRVDRWVLERALEVMDRQRQPCNGARGNPKLRLLVHQTIGTLAEPEWLPWFRDQVVQRDLIQSSPLLEFQMSDLHRNILAAIPVLERLLTYGVQICVANVSGTPEEVALLGRLGATFAKLSFQTIHNTEQGQLIDLIERLREQGIAVIAAGIEDPDTIARVWNCRPDYLQGNFLQIPSAELSFDFQHSSDDH</sequence>
<proteinExistence type="predicted"/>
<dbReference type="InterPro" id="IPR035919">
    <property type="entry name" value="EAL_sf"/>
</dbReference>
<dbReference type="PROSITE" id="PS50887">
    <property type="entry name" value="GGDEF"/>
    <property type="match status" value="1"/>
</dbReference>
<dbReference type="GO" id="GO:0000160">
    <property type="term" value="P:phosphorelay signal transduction system"/>
    <property type="evidence" value="ECO:0007669"/>
    <property type="project" value="InterPro"/>
</dbReference>
<dbReference type="Pfam" id="PF00072">
    <property type="entry name" value="Response_reg"/>
    <property type="match status" value="1"/>
</dbReference>
<dbReference type="InterPro" id="IPR043128">
    <property type="entry name" value="Rev_trsase/Diguanyl_cyclase"/>
</dbReference>
<feature type="modified residue" description="4-aspartylphosphate" evidence="1">
    <location>
        <position position="113"/>
    </location>
</feature>
<dbReference type="KEGG" id="tvi:Thivi_3454"/>